<dbReference type="STRING" id="49186.SAMN05421647_109196"/>
<gene>
    <name evidence="2" type="ORF">SAMN05421647_109196</name>
</gene>
<dbReference type="InterPro" id="IPR036514">
    <property type="entry name" value="SGNH_hydro_sf"/>
</dbReference>
<dbReference type="CDD" id="cd01822">
    <property type="entry name" value="Lysophospholipase_L1_like"/>
    <property type="match status" value="1"/>
</dbReference>
<dbReference type="AlphaFoldDB" id="A0A1N6VYN2"/>
<protein>
    <submittedName>
        <fullName evidence="2">Acyl-CoA thioesterase-1</fullName>
    </submittedName>
</protein>
<feature type="domain" description="SGNH hydrolase-type esterase" evidence="1">
    <location>
        <begin position="25"/>
        <end position="184"/>
    </location>
</feature>
<evidence type="ECO:0000313" key="3">
    <source>
        <dbReference type="Proteomes" id="UP000186895"/>
    </source>
</evidence>
<dbReference type="eggNOG" id="COG2755">
    <property type="taxonomic scope" value="Bacteria"/>
</dbReference>
<dbReference type="PANTHER" id="PTHR30383:SF24">
    <property type="entry name" value="THIOESTERASE 1_PROTEASE 1_LYSOPHOSPHOLIPASE L1"/>
    <property type="match status" value="1"/>
</dbReference>
<dbReference type="PANTHER" id="PTHR30383">
    <property type="entry name" value="THIOESTERASE 1/PROTEASE 1/LYSOPHOSPHOLIPASE L1"/>
    <property type="match status" value="1"/>
</dbReference>
<accession>A0A1N6VYN2</accession>
<organism evidence="2 3">
    <name type="scientific">Marinobacterium stanieri</name>
    <dbReference type="NCBI Taxonomy" id="49186"/>
    <lineage>
        <taxon>Bacteria</taxon>
        <taxon>Pseudomonadati</taxon>
        <taxon>Pseudomonadota</taxon>
        <taxon>Gammaproteobacteria</taxon>
        <taxon>Oceanospirillales</taxon>
        <taxon>Oceanospirillaceae</taxon>
        <taxon>Marinobacterium</taxon>
    </lineage>
</organism>
<dbReference type="Proteomes" id="UP000186895">
    <property type="component" value="Unassembled WGS sequence"/>
</dbReference>
<dbReference type="RefSeq" id="WP_029510900.1">
    <property type="nucleotide sequence ID" value="NZ_FTMN01000009.1"/>
</dbReference>
<proteinExistence type="predicted"/>
<name>A0A1N6VYN2_9GAMM</name>
<keyword evidence="3" id="KW-1185">Reference proteome</keyword>
<evidence type="ECO:0000259" key="1">
    <source>
        <dbReference type="Pfam" id="PF13472"/>
    </source>
</evidence>
<evidence type="ECO:0000313" key="2">
    <source>
        <dbReference type="EMBL" id="SIQ82882.1"/>
    </source>
</evidence>
<reference evidence="2 3" key="1">
    <citation type="submission" date="2017-01" db="EMBL/GenBank/DDBJ databases">
        <authorList>
            <person name="Mah S.A."/>
            <person name="Swanson W.J."/>
            <person name="Moy G.W."/>
            <person name="Vacquier V.D."/>
        </authorList>
    </citation>
    <scope>NUCLEOTIDE SEQUENCE [LARGE SCALE GENOMIC DNA]</scope>
    <source>
        <strain evidence="2 3">DSM 7027</strain>
    </source>
</reference>
<dbReference type="EMBL" id="FTMN01000009">
    <property type="protein sequence ID" value="SIQ82882.1"/>
    <property type="molecule type" value="Genomic_DNA"/>
</dbReference>
<dbReference type="Pfam" id="PF13472">
    <property type="entry name" value="Lipase_GDSL_2"/>
    <property type="match status" value="1"/>
</dbReference>
<dbReference type="Gene3D" id="3.40.50.1110">
    <property type="entry name" value="SGNH hydrolase"/>
    <property type="match status" value="1"/>
</dbReference>
<dbReference type="GO" id="GO:0004622">
    <property type="term" value="F:phosphatidylcholine lysophospholipase activity"/>
    <property type="evidence" value="ECO:0007669"/>
    <property type="project" value="TreeGrafter"/>
</dbReference>
<sequence>MRSLISILFMLLMWVSPLQAKTLLVLGDSLSAAYGIPAEQGWVHLLEQELKQREWANRVINASISGETSSGGLQRLPRLLSDYQPDLVVLELGANDGLRGTPLSVMEQNLRQLVELSRQSGAEVMLVGIRIPPNYGPQYTQRFYSIYTDLAQEYQLPLVPFLLERVALKPQFMQADGLHPTAAAQPILLQTVWPHLAPLLQPEES</sequence>
<dbReference type="InterPro" id="IPR013830">
    <property type="entry name" value="SGNH_hydro"/>
</dbReference>
<dbReference type="InterPro" id="IPR051532">
    <property type="entry name" value="Ester_Hydrolysis_Enzymes"/>
</dbReference>
<dbReference type="SUPFAM" id="SSF52266">
    <property type="entry name" value="SGNH hydrolase"/>
    <property type="match status" value="1"/>
</dbReference>